<evidence type="ECO:0000259" key="2">
    <source>
        <dbReference type="Pfam" id="PF03625"/>
    </source>
</evidence>
<dbReference type="Proteomes" id="UP000773614">
    <property type="component" value="Unassembled WGS sequence"/>
</dbReference>
<sequence length="162" mass="17255">MRKPLLSLVPSLAVSAFLLAGGPASAEPAGVTIYTTDGAFEDIRQNVEDAIVDRGFVIDYQGHVGEMLNRTASDVGATTTVYAHADLLQFCSATLSRAAMEADPANIAFCPYVVFVYELADGKGRQHVGFRHLDGGTSADSKAALQKVNDLLDEIAREATHQ</sequence>
<dbReference type="RefSeq" id="WP_161142363.1">
    <property type="nucleotide sequence ID" value="NZ_SPKJ01000114.1"/>
</dbReference>
<evidence type="ECO:0000256" key="1">
    <source>
        <dbReference type="SAM" id="SignalP"/>
    </source>
</evidence>
<name>A0A964WVP1_9HYPH</name>
<organism evidence="3 4">
    <name type="scientific">Propylenella binzhouense</name>
    <dbReference type="NCBI Taxonomy" id="2555902"/>
    <lineage>
        <taxon>Bacteria</taxon>
        <taxon>Pseudomonadati</taxon>
        <taxon>Pseudomonadota</taxon>
        <taxon>Alphaproteobacteria</taxon>
        <taxon>Hyphomicrobiales</taxon>
        <taxon>Propylenellaceae</taxon>
        <taxon>Propylenella</taxon>
    </lineage>
</organism>
<gene>
    <name evidence="3" type="ORF">E4O86_20195</name>
</gene>
<dbReference type="EMBL" id="SPKJ01000114">
    <property type="protein sequence ID" value="MYZ50030.1"/>
    <property type="molecule type" value="Genomic_DNA"/>
</dbReference>
<protein>
    <submittedName>
        <fullName evidence="3">DUF302 domain-containing protein</fullName>
    </submittedName>
</protein>
<dbReference type="InterPro" id="IPR035923">
    <property type="entry name" value="TT1751-like_sf"/>
</dbReference>
<dbReference type="AlphaFoldDB" id="A0A964WVP1"/>
<dbReference type="Pfam" id="PF03625">
    <property type="entry name" value="DUF302"/>
    <property type="match status" value="1"/>
</dbReference>
<evidence type="ECO:0000313" key="3">
    <source>
        <dbReference type="EMBL" id="MYZ50030.1"/>
    </source>
</evidence>
<keyword evidence="1" id="KW-0732">Signal</keyword>
<evidence type="ECO:0000313" key="4">
    <source>
        <dbReference type="Proteomes" id="UP000773614"/>
    </source>
</evidence>
<reference evidence="3" key="1">
    <citation type="submission" date="2019-03" db="EMBL/GenBank/DDBJ databases">
        <title>Afifella sp. nov., isolated from activated sludge.</title>
        <authorList>
            <person name="Li Q."/>
            <person name="Liu Y."/>
        </authorList>
    </citation>
    <scope>NUCLEOTIDE SEQUENCE</scope>
    <source>
        <strain evidence="3">L72</strain>
    </source>
</reference>
<feature type="domain" description="DUF302" evidence="2">
    <location>
        <begin position="87"/>
        <end position="123"/>
    </location>
</feature>
<feature type="signal peptide" evidence="1">
    <location>
        <begin position="1"/>
        <end position="26"/>
    </location>
</feature>
<proteinExistence type="predicted"/>
<dbReference type="OrthoDB" id="7363179at2"/>
<accession>A0A964WVP1</accession>
<feature type="chain" id="PRO_5036962692" evidence="1">
    <location>
        <begin position="27"/>
        <end position="162"/>
    </location>
</feature>
<dbReference type="SUPFAM" id="SSF103247">
    <property type="entry name" value="TT1751-like"/>
    <property type="match status" value="1"/>
</dbReference>
<keyword evidence="4" id="KW-1185">Reference proteome</keyword>
<dbReference type="InterPro" id="IPR005180">
    <property type="entry name" value="DUF302"/>
</dbReference>
<dbReference type="Gene3D" id="3.30.310.70">
    <property type="entry name" value="TT1751-like domain"/>
    <property type="match status" value="1"/>
</dbReference>
<comment type="caution">
    <text evidence="3">The sequence shown here is derived from an EMBL/GenBank/DDBJ whole genome shotgun (WGS) entry which is preliminary data.</text>
</comment>